<dbReference type="AlphaFoldDB" id="A0A8J1IUU7"/>
<organism evidence="7 8">
    <name type="scientific">Xenopus tropicalis</name>
    <name type="common">Western clawed frog</name>
    <name type="synonym">Silurana tropicalis</name>
    <dbReference type="NCBI Taxonomy" id="8364"/>
    <lineage>
        <taxon>Eukaryota</taxon>
        <taxon>Metazoa</taxon>
        <taxon>Chordata</taxon>
        <taxon>Craniata</taxon>
        <taxon>Vertebrata</taxon>
        <taxon>Euteleostomi</taxon>
        <taxon>Amphibia</taxon>
        <taxon>Batrachia</taxon>
        <taxon>Anura</taxon>
        <taxon>Pipoidea</taxon>
        <taxon>Pipidae</taxon>
        <taxon>Xenopodinae</taxon>
        <taxon>Xenopus</taxon>
        <taxon>Silurana</taxon>
    </lineage>
</organism>
<proteinExistence type="predicted"/>
<dbReference type="InterPro" id="IPR013783">
    <property type="entry name" value="Ig-like_fold"/>
</dbReference>
<feature type="domain" description="Ig-like" evidence="6">
    <location>
        <begin position="23"/>
        <end position="104"/>
    </location>
</feature>
<dbReference type="PANTHER" id="PTHR11481">
    <property type="entry name" value="IMMUNOGLOBULIN FC RECEPTOR"/>
    <property type="match status" value="1"/>
</dbReference>
<dbReference type="InterPro" id="IPR050488">
    <property type="entry name" value="Ig_Fc_receptor"/>
</dbReference>
<evidence type="ECO:0000313" key="9">
    <source>
        <dbReference type="Xenbase" id="XB-GENE-29092579"/>
    </source>
</evidence>
<dbReference type="Gene3D" id="2.60.40.10">
    <property type="entry name" value="Immunoglobulins"/>
    <property type="match status" value="1"/>
</dbReference>
<evidence type="ECO:0000256" key="5">
    <source>
        <dbReference type="SAM" id="SignalP"/>
    </source>
</evidence>
<keyword evidence="4" id="KW-0812">Transmembrane</keyword>
<dbReference type="Pfam" id="PF13895">
    <property type="entry name" value="Ig_2"/>
    <property type="match status" value="1"/>
</dbReference>
<feature type="signal peptide" evidence="5">
    <location>
        <begin position="1"/>
        <end position="19"/>
    </location>
</feature>
<dbReference type="KEGG" id="xtr:116407070"/>
<name>A0A8J1IUU7_XENTR</name>
<dbReference type="InterPro" id="IPR007110">
    <property type="entry name" value="Ig-like_dom"/>
</dbReference>
<dbReference type="SUPFAM" id="SSF48726">
    <property type="entry name" value="Immunoglobulin"/>
    <property type="match status" value="1"/>
</dbReference>
<feature type="transmembrane region" description="Helical" evidence="4">
    <location>
        <begin position="141"/>
        <end position="159"/>
    </location>
</feature>
<evidence type="ECO:0000313" key="8">
    <source>
        <dbReference type="RefSeq" id="XP_031748261.1"/>
    </source>
</evidence>
<feature type="chain" id="PRO_5035304013" evidence="5">
    <location>
        <begin position="20"/>
        <end position="230"/>
    </location>
</feature>
<feature type="region of interest" description="Disordered" evidence="3">
    <location>
        <begin position="107"/>
        <end position="131"/>
    </location>
</feature>
<sequence>MAALVLMPLLFICMDTVELFSPPQIIVRPAVVVEGDHMTITCDTEPRRGSTWLQFAFYRNGTNVQGFSSFNQYGVPSAQLEDSGNYTCEVQTLLGRRRRSNGITIQVQGDRGQENSMRDVEQSGTSPGGTQRGILQNTVRLVLAAVIFIIILCFLFYHIKTVAIGRIMDPQAPLPSKLNATLNLPRTLHQHFASPAAFPPLQLGPKALLPLAPVNKVQGGPGGWVHRIWT</sequence>
<feature type="compositionally biased region" description="Basic and acidic residues" evidence="3">
    <location>
        <begin position="111"/>
        <end position="121"/>
    </location>
</feature>
<keyword evidence="1 5" id="KW-0732">Signal</keyword>
<keyword evidence="7" id="KW-1185">Reference proteome</keyword>
<evidence type="ECO:0000313" key="7">
    <source>
        <dbReference type="Proteomes" id="UP000008143"/>
    </source>
</evidence>
<evidence type="ECO:0000256" key="4">
    <source>
        <dbReference type="SAM" id="Phobius"/>
    </source>
</evidence>
<dbReference type="PANTHER" id="PTHR11481:SF64">
    <property type="entry name" value="FC RECEPTOR-LIKE PROTEIN 4"/>
    <property type="match status" value="1"/>
</dbReference>
<keyword evidence="4" id="KW-0472">Membrane</keyword>
<dbReference type="Xenbase" id="XB-GENE-29092579">
    <property type="gene designation" value="LOC116407070"/>
</dbReference>
<dbReference type="RefSeq" id="XP_031748261.1">
    <property type="nucleotide sequence ID" value="XM_031892401.1"/>
</dbReference>
<gene>
    <name evidence="8 9" type="primary">LOC116407070</name>
</gene>
<keyword evidence="2" id="KW-1015">Disulfide bond</keyword>
<evidence type="ECO:0000256" key="1">
    <source>
        <dbReference type="ARBA" id="ARBA00022729"/>
    </source>
</evidence>
<evidence type="ECO:0000259" key="6">
    <source>
        <dbReference type="PROSITE" id="PS50835"/>
    </source>
</evidence>
<dbReference type="AGR" id="Xenbase:XB-GENE-29092579"/>
<reference evidence="8" key="1">
    <citation type="submission" date="2025-08" db="UniProtKB">
        <authorList>
            <consortium name="RefSeq"/>
        </authorList>
    </citation>
    <scope>IDENTIFICATION</scope>
    <source>
        <strain evidence="8">Nigerian</strain>
        <tissue evidence="8">Liver and blood</tissue>
    </source>
</reference>
<accession>A0A8J1IUU7</accession>
<dbReference type="InterPro" id="IPR036179">
    <property type="entry name" value="Ig-like_dom_sf"/>
</dbReference>
<dbReference type="InterPro" id="IPR003599">
    <property type="entry name" value="Ig_sub"/>
</dbReference>
<dbReference type="SMART" id="SM00409">
    <property type="entry name" value="IG"/>
    <property type="match status" value="1"/>
</dbReference>
<evidence type="ECO:0000256" key="2">
    <source>
        <dbReference type="ARBA" id="ARBA00023157"/>
    </source>
</evidence>
<evidence type="ECO:0000256" key="3">
    <source>
        <dbReference type="SAM" id="MobiDB-lite"/>
    </source>
</evidence>
<dbReference type="Proteomes" id="UP000008143">
    <property type="component" value="Chromosome 8"/>
</dbReference>
<dbReference type="OrthoDB" id="10039395at2759"/>
<dbReference type="PROSITE" id="PS50835">
    <property type="entry name" value="IG_LIKE"/>
    <property type="match status" value="1"/>
</dbReference>
<dbReference type="GeneID" id="116407070"/>
<protein>
    <submittedName>
        <fullName evidence="8">Fc receptor-like A</fullName>
    </submittedName>
</protein>
<keyword evidence="4" id="KW-1133">Transmembrane helix</keyword>